<proteinExistence type="predicted"/>
<accession>A0A3P8VBX1</accession>
<evidence type="ECO:0000313" key="2">
    <source>
        <dbReference type="Ensembl" id="ENSCSEP00000011699.1"/>
    </source>
</evidence>
<dbReference type="InterPro" id="IPR045860">
    <property type="entry name" value="Snake_toxin-like_sf"/>
</dbReference>
<evidence type="ECO:0000313" key="3">
    <source>
        <dbReference type="Proteomes" id="UP000265120"/>
    </source>
</evidence>
<evidence type="ECO:0000256" key="1">
    <source>
        <dbReference type="SAM" id="SignalP"/>
    </source>
</evidence>
<reference evidence="2" key="3">
    <citation type="submission" date="2025-09" db="UniProtKB">
        <authorList>
            <consortium name="Ensembl"/>
        </authorList>
    </citation>
    <scope>IDENTIFICATION</scope>
</reference>
<dbReference type="SUPFAM" id="SSF57302">
    <property type="entry name" value="Snake toxin-like"/>
    <property type="match status" value="1"/>
</dbReference>
<feature type="chain" id="PRO_5017974853" description="UPAR/Ly6 domain-containing protein" evidence="1">
    <location>
        <begin position="20"/>
        <end position="86"/>
    </location>
</feature>
<keyword evidence="3" id="KW-1185">Reference proteome</keyword>
<organism evidence="2 3">
    <name type="scientific">Cynoglossus semilaevis</name>
    <name type="common">Tongue sole</name>
    <dbReference type="NCBI Taxonomy" id="244447"/>
    <lineage>
        <taxon>Eukaryota</taxon>
        <taxon>Metazoa</taxon>
        <taxon>Chordata</taxon>
        <taxon>Craniata</taxon>
        <taxon>Vertebrata</taxon>
        <taxon>Euteleostomi</taxon>
        <taxon>Actinopterygii</taxon>
        <taxon>Neopterygii</taxon>
        <taxon>Teleostei</taxon>
        <taxon>Neoteleostei</taxon>
        <taxon>Acanthomorphata</taxon>
        <taxon>Carangaria</taxon>
        <taxon>Pleuronectiformes</taxon>
        <taxon>Pleuronectoidei</taxon>
        <taxon>Cynoglossidae</taxon>
        <taxon>Cynoglossinae</taxon>
        <taxon>Cynoglossus</taxon>
    </lineage>
</organism>
<dbReference type="OMA" id="GCYRESD"/>
<dbReference type="Proteomes" id="UP000265120">
    <property type="component" value="Chromosome 8"/>
</dbReference>
<name>A0A3P8VBX1_CYNSE</name>
<protein>
    <recommendedName>
        <fullName evidence="4">UPAR/Ly6 domain-containing protein</fullName>
    </recommendedName>
</protein>
<feature type="signal peptide" evidence="1">
    <location>
        <begin position="1"/>
        <end position="19"/>
    </location>
</feature>
<reference evidence="2" key="2">
    <citation type="submission" date="2025-08" db="UniProtKB">
        <authorList>
            <consortium name="Ensembl"/>
        </authorList>
    </citation>
    <scope>IDENTIFICATION</scope>
</reference>
<sequence length="86" mass="9169">MKTVMVALLMVLVVSHSEALKCKCGGKRRCSGSTETCHGSNPVCASITFTGPSPGYFRGCYDRNDCRMLSSSPVSTGYCCSTDLCN</sequence>
<dbReference type="GeneTree" id="ENSGT01120000271962"/>
<reference evidence="2 3" key="1">
    <citation type="journal article" date="2014" name="Nat. Genet.">
        <title>Whole-genome sequence of a flatfish provides insights into ZW sex chromosome evolution and adaptation to a benthic lifestyle.</title>
        <authorList>
            <person name="Chen S."/>
            <person name="Zhang G."/>
            <person name="Shao C."/>
            <person name="Huang Q."/>
            <person name="Liu G."/>
            <person name="Zhang P."/>
            <person name="Song W."/>
            <person name="An N."/>
            <person name="Chalopin D."/>
            <person name="Volff J.N."/>
            <person name="Hong Y."/>
            <person name="Li Q."/>
            <person name="Sha Z."/>
            <person name="Zhou H."/>
            <person name="Xie M."/>
            <person name="Yu Q."/>
            <person name="Liu Y."/>
            <person name="Xiang H."/>
            <person name="Wang N."/>
            <person name="Wu K."/>
            <person name="Yang C."/>
            <person name="Zhou Q."/>
            <person name="Liao X."/>
            <person name="Yang L."/>
            <person name="Hu Q."/>
            <person name="Zhang J."/>
            <person name="Meng L."/>
            <person name="Jin L."/>
            <person name="Tian Y."/>
            <person name="Lian J."/>
            <person name="Yang J."/>
            <person name="Miao G."/>
            <person name="Liu S."/>
            <person name="Liang Z."/>
            <person name="Yan F."/>
            <person name="Li Y."/>
            <person name="Sun B."/>
            <person name="Zhang H."/>
            <person name="Zhang J."/>
            <person name="Zhu Y."/>
            <person name="Du M."/>
            <person name="Zhao Y."/>
            <person name="Schartl M."/>
            <person name="Tang Q."/>
            <person name="Wang J."/>
        </authorList>
    </citation>
    <scope>NUCLEOTIDE SEQUENCE</scope>
</reference>
<dbReference type="InParanoid" id="A0A3P8VBX1"/>
<dbReference type="Ensembl" id="ENSCSET00000011839.1">
    <property type="protein sequence ID" value="ENSCSEP00000011699.1"/>
    <property type="gene ID" value="ENSCSEG00000007536.1"/>
</dbReference>
<keyword evidence="1" id="KW-0732">Signal</keyword>
<evidence type="ECO:0008006" key="4">
    <source>
        <dbReference type="Google" id="ProtNLM"/>
    </source>
</evidence>
<dbReference type="AlphaFoldDB" id="A0A3P8VBX1"/>